<comment type="caution">
    <text evidence="1">The sequence shown here is derived from an EMBL/GenBank/DDBJ whole genome shotgun (WGS) entry which is preliminary data.</text>
</comment>
<dbReference type="AlphaFoldDB" id="A0A8H7A496"/>
<sequence>MRSARHMSIQGMDILEIDIAIAAAELRSVNLRPEVLLECFLAITDAVTLGAEAMPCKGAVVLQNVIALTFLSTVIAELDSNRTLGNRLVIVIASTFMRDEVSTSPSVFFQVGCVTINATTKAVEGEIRVTRHGESQELSFEK</sequence>
<dbReference type="EMBL" id="JAACFV010000275">
    <property type="protein sequence ID" value="KAF7502293.1"/>
    <property type="molecule type" value="Genomic_DNA"/>
</dbReference>
<accession>A0A8H7A496</accession>
<proteinExistence type="predicted"/>
<evidence type="ECO:0000313" key="1">
    <source>
        <dbReference type="EMBL" id="KAF7502293.1"/>
    </source>
</evidence>
<dbReference type="Proteomes" id="UP000606974">
    <property type="component" value="Unassembled WGS sequence"/>
</dbReference>
<evidence type="ECO:0000313" key="2">
    <source>
        <dbReference type="Proteomes" id="UP000606974"/>
    </source>
</evidence>
<organism evidence="1 2">
    <name type="scientific">Endocarpon pusillum</name>
    <dbReference type="NCBI Taxonomy" id="364733"/>
    <lineage>
        <taxon>Eukaryota</taxon>
        <taxon>Fungi</taxon>
        <taxon>Dikarya</taxon>
        <taxon>Ascomycota</taxon>
        <taxon>Pezizomycotina</taxon>
        <taxon>Eurotiomycetes</taxon>
        <taxon>Chaetothyriomycetidae</taxon>
        <taxon>Verrucariales</taxon>
        <taxon>Verrucariaceae</taxon>
        <taxon>Endocarpon</taxon>
    </lineage>
</organism>
<keyword evidence="2" id="KW-1185">Reference proteome</keyword>
<reference evidence="1" key="1">
    <citation type="submission" date="2020-02" db="EMBL/GenBank/DDBJ databases">
        <authorList>
            <person name="Palmer J.M."/>
        </authorList>
    </citation>
    <scope>NUCLEOTIDE SEQUENCE</scope>
    <source>
        <strain evidence="1">EPUS1.4</strain>
        <tissue evidence="1">Thallus</tissue>
    </source>
</reference>
<protein>
    <submittedName>
        <fullName evidence="1">Uncharacterized protein</fullName>
    </submittedName>
</protein>
<gene>
    <name evidence="1" type="ORF">GJ744_006161</name>
</gene>
<name>A0A8H7A496_9EURO</name>